<dbReference type="AlphaFoldDB" id="A0A135T6A1"/>
<dbReference type="OrthoDB" id="1711136at2759"/>
<accession>A0A135T6A1</accession>
<dbReference type="Gene3D" id="3.20.20.70">
    <property type="entry name" value="Aldolase class I"/>
    <property type="match status" value="1"/>
</dbReference>
<dbReference type="SUPFAM" id="SSF51569">
    <property type="entry name" value="Aldolase"/>
    <property type="match status" value="1"/>
</dbReference>
<keyword evidence="1" id="KW-0704">Schiff base</keyword>
<protein>
    <recommendedName>
        <fullName evidence="4">Transaldolase</fullName>
    </recommendedName>
</protein>
<sequence length="358" mass="39402">MGNVTWLNKLSEQLKIDIDCMDPAEAKRFLPMVPYDQTSNQRLVYEQMVAPENRELFLKTVREGKDEGWEVILDRMSALLCAKNINNLQGRVLLQSSAFHAYDTEKVVAHARSYAREFEKAGISKDRICIKIPSTGPALNASPILLKEGIRTLGTSIFSVSQAIAASQASCLSISPYYNLPWYHADKANQWPNVEDPALQHPMSARMVQIQQVYQRLREETGKPQPLLKPASFISAREAMAMGEFGCEHATIPEDILLQLSILDADANPPPGNDAPKKTGIPSPRIAHLASTDPLAGPNWDGKLASTDVDYLADNGAALSKAIAADPVTERGLREALEAFQANELQSKAAIEEVLKQI</sequence>
<evidence type="ECO:0000313" key="3">
    <source>
        <dbReference type="Proteomes" id="UP000070328"/>
    </source>
</evidence>
<dbReference type="PANTHER" id="PTHR10683:SF39">
    <property type="entry name" value="TRANSALDOLASE"/>
    <property type="match status" value="1"/>
</dbReference>
<comment type="caution">
    <text evidence="2">The sequence shown here is derived from an EMBL/GenBank/DDBJ whole genome shotgun (WGS) entry which is preliminary data.</text>
</comment>
<dbReference type="Proteomes" id="UP000070328">
    <property type="component" value="Unassembled WGS sequence"/>
</dbReference>
<keyword evidence="3" id="KW-1185">Reference proteome</keyword>
<evidence type="ECO:0000313" key="2">
    <source>
        <dbReference type="EMBL" id="KXH43661.1"/>
    </source>
</evidence>
<dbReference type="InterPro" id="IPR001585">
    <property type="entry name" value="TAL/FSA"/>
</dbReference>
<organism evidence="2 3">
    <name type="scientific">Colletotrichum simmondsii</name>
    <dbReference type="NCBI Taxonomy" id="703756"/>
    <lineage>
        <taxon>Eukaryota</taxon>
        <taxon>Fungi</taxon>
        <taxon>Dikarya</taxon>
        <taxon>Ascomycota</taxon>
        <taxon>Pezizomycotina</taxon>
        <taxon>Sordariomycetes</taxon>
        <taxon>Hypocreomycetidae</taxon>
        <taxon>Glomerellales</taxon>
        <taxon>Glomerellaceae</taxon>
        <taxon>Colletotrichum</taxon>
        <taxon>Colletotrichum acutatum species complex</taxon>
    </lineage>
</organism>
<dbReference type="InterPro" id="IPR013785">
    <property type="entry name" value="Aldolase_TIM"/>
</dbReference>
<dbReference type="PANTHER" id="PTHR10683">
    <property type="entry name" value="TRANSALDOLASE"/>
    <property type="match status" value="1"/>
</dbReference>
<dbReference type="GO" id="GO:0009052">
    <property type="term" value="P:pentose-phosphate shunt, non-oxidative branch"/>
    <property type="evidence" value="ECO:0007669"/>
    <property type="project" value="TreeGrafter"/>
</dbReference>
<evidence type="ECO:0008006" key="4">
    <source>
        <dbReference type="Google" id="ProtNLM"/>
    </source>
</evidence>
<dbReference type="Pfam" id="PF00923">
    <property type="entry name" value="TAL_FSA"/>
    <property type="match status" value="1"/>
</dbReference>
<evidence type="ECO:0000256" key="1">
    <source>
        <dbReference type="ARBA" id="ARBA00023270"/>
    </source>
</evidence>
<proteinExistence type="predicted"/>
<gene>
    <name evidence="2" type="ORF">CSIM01_11988</name>
</gene>
<dbReference type="GO" id="GO:0005975">
    <property type="term" value="P:carbohydrate metabolic process"/>
    <property type="evidence" value="ECO:0007669"/>
    <property type="project" value="InterPro"/>
</dbReference>
<reference evidence="2 3" key="1">
    <citation type="submission" date="2014-02" db="EMBL/GenBank/DDBJ databases">
        <title>The genome sequence of Colletotrichum simmondsii CBS122122.</title>
        <authorList>
            <person name="Baroncelli R."/>
            <person name="Thon M.R."/>
        </authorList>
    </citation>
    <scope>NUCLEOTIDE SEQUENCE [LARGE SCALE GENOMIC DNA]</scope>
    <source>
        <strain evidence="2 3">CBS122122</strain>
    </source>
</reference>
<dbReference type="GO" id="GO:0004801">
    <property type="term" value="F:transaldolase activity"/>
    <property type="evidence" value="ECO:0007669"/>
    <property type="project" value="TreeGrafter"/>
</dbReference>
<name>A0A135T6A1_9PEZI</name>
<dbReference type="EMBL" id="JFBX01000271">
    <property type="protein sequence ID" value="KXH43661.1"/>
    <property type="molecule type" value="Genomic_DNA"/>
</dbReference>